<dbReference type="Pfam" id="PF04294">
    <property type="entry name" value="VanW"/>
    <property type="match status" value="1"/>
</dbReference>
<comment type="caution">
    <text evidence="1">The sequence shown here is derived from an EMBL/GenBank/DDBJ whole genome shotgun (WGS) entry which is preliminary data.</text>
</comment>
<proteinExistence type="predicted"/>
<evidence type="ECO:0000313" key="2">
    <source>
        <dbReference type="Proteomes" id="UP000177281"/>
    </source>
</evidence>
<evidence type="ECO:0008006" key="3">
    <source>
        <dbReference type="Google" id="ProtNLM"/>
    </source>
</evidence>
<name>A0A1F5PXA8_9BACT</name>
<organism evidence="1 2">
    <name type="scientific">Candidatus Doudnabacteria bacterium RIFCSPLOWO2_01_FULL_44_21</name>
    <dbReference type="NCBI Taxonomy" id="1817841"/>
    <lineage>
        <taxon>Bacteria</taxon>
        <taxon>Candidatus Doudnaibacteriota</taxon>
    </lineage>
</organism>
<dbReference type="PANTHER" id="PTHR35788">
    <property type="entry name" value="EXPORTED PROTEIN-RELATED"/>
    <property type="match status" value="1"/>
</dbReference>
<dbReference type="EMBL" id="MFFB01000013">
    <property type="protein sequence ID" value="OGE94549.1"/>
    <property type="molecule type" value="Genomic_DNA"/>
</dbReference>
<dbReference type="Proteomes" id="UP000177281">
    <property type="component" value="Unassembled WGS sequence"/>
</dbReference>
<reference evidence="1 2" key="1">
    <citation type="journal article" date="2016" name="Nat. Commun.">
        <title>Thousands of microbial genomes shed light on interconnected biogeochemical processes in an aquifer system.</title>
        <authorList>
            <person name="Anantharaman K."/>
            <person name="Brown C.T."/>
            <person name="Hug L.A."/>
            <person name="Sharon I."/>
            <person name="Castelle C.J."/>
            <person name="Probst A.J."/>
            <person name="Thomas B.C."/>
            <person name="Singh A."/>
            <person name="Wilkins M.J."/>
            <person name="Karaoz U."/>
            <person name="Brodie E.L."/>
            <person name="Williams K.H."/>
            <person name="Hubbard S.S."/>
            <person name="Banfield J.F."/>
        </authorList>
    </citation>
    <scope>NUCLEOTIDE SEQUENCE [LARGE SCALE GENOMIC DNA]</scope>
</reference>
<dbReference type="STRING" id="1817841.A3B10_00100"/>
<accession>A0A1F5PXA8</accession>
<evidence type="ECO:0000313" key="1">
    <source>
        <dbReference type="EMBL" id="OGE94549.1"/>
    </source>
</evidence>
<dbReference type="InterPro" id="IPR007391">
    <property type="entry name" value="Vancomycin_resist_VanW"/>
</dbReference>
<sequence length="375" mass="41243">MLRSKIIKFNIVLALLLLPTIVSGKTLLFGEKKWEIETNSINFLTQAYTRNDFSLVSLINSVVLDKNLEQPGKIFDPATINQIEDLTAQINQSTENAKLILQNGKAEEFNPGQNGQALDIYSLAQSLQSDALLVGLPVLISEPKIKLSQTNTLGINELVAAGESDFSGSPANRVHNISVGSKKYDGVIIKPLEEFSFNKFLGDVDAEHGFLPELVIKPDGLVPEFGGGLCQVSTTAFRAAMNAGLPITARRNHSFAVKYYAPQGSDATIYPGALDLKFTNNLPSSFLIHTKIVGRKLYFEFYGTKDNRSVVFEGPYQFDQKPDGSMKASWTRHVTMNDQTTTQTFKSTYLPPALFQKITVTEPSTPNPETPSSTQ</sequence>
<dbReference type="InterPro" id="IPR052913">
    <property type="entry name" value="Glycopeptide_resist_protein"/>
</dbReference>
<dbReference type="PANTHER" id="PTHR35788:SF1">
    <property type="entry name" value="EXPORTED PROTEIN"/>
    <property type="match status" value="1"/>
</dbReference>
<gene>
    <name evidence="1" type="ORF">A3B10_00100</name>
</gene>
<protein>
    <recommendedName>
        <fullName evidence="3">Peptidoglycan binding domain-containing protein</fullName>
    </recommendedName>
</protein>
<dbReference type="AlphaFoldDB" id="A0A1F5PXA8"/>